<evidence type="ECO:0000256" key="5">
    <source>
        <dbReference type="ARBA" id="ARBA00022840"/>
    </source>
</evidence>
<dbReference type="InterPro" id="IPR050534">
    <property type="entry name" value="Coronavir_polyprotein_1ab"/>
</dbReference>
<evidence type="ECO:0000256" key="4">
    <source>
        <dbReference type="ARBA" id="ARBA00022806"/>
    </source>
</evidence>
<dbReference type="GO" id="GO:0043139">
    <property type="term" value="F:5'-3' DNA helicase activity"/>
    <property type="evidence" value="ECO:0007669"/>
    <property type="project" value="TreeGrafter"/>
</dbReference>
<feature type="domain" description="AAA+ ATPase" evidence="6">
    <location>
        <begin position="369"/>
        <end position="539"/>
    </location>
</feature>
<keyword evidence="2" id="KW-0547">Nucleotide-binding</keyword>
<dbReference type="Gene3D" id="3.40.50.300">
    <property type="entry name" value="P-loop containing nucleotide triphosphate hydrolases"/>
    <property type="match status" value="2"/>
</dbReference>
<dbReference type="Pfam" id="PF13086">
    <property type="entry name" value="AAA_11"/>
    <property type="match status" value="2"/>
</dbReference>
<comment type="similarity">
    <text evidence="1">Belongs to the DNA2/NAM7 helicase family.</text>
</comment>
<evidence type="ECO:0000313" key="8">
    <source>
        <dbReference type="Proteomes" id="UP000304382"/>
    </source>
</evidence>
<dbReference type="GO" id="GO:0005524">
    <property type="term" value="F:ATP binding"/>
    <property type="evidence" value="ECO:0007669"/>
    <property type="project" value="UniProtKB-KW"/>
</dbReference>
<dbReference type="Proteomes" id="UP000304382">
    <property type="component" value="Unassembled WGS sequence"/>
</dbReference>
<evidence type="ECO:0000256" key="1">
    <source>
        <dbReference type="ARBA" id="ARBA00007913"/>
    </source>
</evidence>
<dbReference type="PANTHER" id="PTHR43788:SF8">
    <property type="entry name" value="DNA-BINDING PROTEIN SMUBP-2"/>
    <property type="match status" value="1"/>
</dbReference>
<dbReference type="AlphaFoldDB" id="A0A4C2ESY7"/>
<name>A0A4C2ESY7_9EURY</name>
<comment type="caution">
    <text evidence="7">The sequence shown here is derived from an EMBL/GenBank/DDBJ whole genome shotgun (WGS) entry which is preliminary data.</text>
</comment>
<dbReference type="OrthoDB" id="45637at2157"/>
<keyword evidence="8" id="KW-1185">Reference proteome</keyword>
<reference evidence="7 8" key="1">
    <citation type="submission" date="2019-02" db="EMBL/GenBank/DDBJ databases">
        <title>Haloarcula mannanilyticum sp. nov., a mannan degrading haloarchaeon isolated from commercial salt.</title>
        <authorList>
            <person name="Enomoto S."/>
            <person name="Shimane Y."/>
            <person name="Kamekura M."/>
            <person name="Ito T."/>
            <person name="Moriya O."/>
            <person name="Ihara K."/>
            <person name="Takahashi-Ando N."/>
            <person name="Fukushima Y."/>
            <person name="Yoshida Y."/>
            <person name="Usama R."/>
            <person name="Takai K."/>
            <person name="Minegishi H."/>
        </authorList>
    </citation>
    <scope>NUCLEOTIDE SEQUENCE [LARGE SCALE GENOMIC DNA]</scope>
    <source>
        <strain evidence="7 8">MD130-1</strain>
    </source>
</reference>
<dbReference type="CDD" id="cd18808">
    <property type="entry name" value="SF1_C_Upf1"/>
    <property type="match status" value="1"/>
</dbReference>
<evidence type="ECO:0000313" key="7">
    <source>
        <dbReference type="EMBL" id="GCF15713.1"/>
    </source>
</evidence>
<dbReference type="InterPro" id="IPR027417">
    <property type="entry name" value="P-loop_NTPase"/>
</dbReference>
<accession>A0A4C2ESY7</accession>
<evidence type="ECO:0000256" key="2">
    <source>
        <dbReference type="ARBA" id="ARBA00022741"/>
    </source>
</evidence>
<dbReference type="InterPro" id="IPR041679">
    <property type="entry name" value="DNA2/NAM7-like_C"/>
</dbReference>
<dbReference type="InterPro" id="IPR047187">
    <property type="entry name" value="SF1_C_Upf1"/>
</dbReference>
<dbReference type="InterPro" id="IPR041677">
    <property type="entry name" value="DNA2/NAM7_AAA_11"/>
</dbReference>
<dbReference type="RefSeq" id="WP_137685142.1">
    <property type="nucleotide sequence ID" value="NZ_BIXZ01000010.1"/>
</dbReference>
<evidence type="ECO:0000256" key="3">
    <source>
        <dbReference type="ARBA" id="ARBA00022801"/>
    </source>
</evidence>
<proteinExistence type="inferred from homology"/>
<dbReference type="InterPro" id="IPR003593">
    <property type="entry name" value="AAA+_ATPase"/>
</dbReference>
<dbReference type="PANTHER" id="PTHR43788">
    <property type="entry name" value="DNA2/NAM7 HELICASE FAMILY MEMBER"/>
    <property type="match status" value="1"/>
</dbReference>
<dbReference type="SUPFAM" id="SSF52540">
    <property type="entry name" value="P-loop containing nucleoside triphosphate hydrolases"/>
    <property type="match status" value="1"/>
</dbReference>
<sequence length="758" mass="83446">MEAYLDSVTESFLEGDHQLSQLSVSTSVIESDDSWNLEEPIPVGEIINAFRVQKTLVQQGGQVFIPLHEDESAELTGEYLIYRRETDETLLSDDSDPHELHFLNGNTGGDDFREVREAESTYLAYRMRFWHSSYSPSELPSYLPSEYFDDRPPQPPRELSAVAPLSDDEYDDFIDATEQAMANELEAERRSVWDSNRGMSIDRLQREQGGDGIASAGYSSLAEDRISVSAPGSGTHRNPVQSTYGIHEGNIVGVASGGDSNSPIVPGIVTRVGLSDFNIELDWEATTRTSQAKDDLRRADRVSVAILDRNIAFQRERSAFRQMADSSSGKQLLAGDSSLSFDAPLSVSLNTSLELNSYQRRAAINALRAEDAYCIHGPPGTGKTRTLTAVIQSAVESGERVLVCAHSNQAVDNLIAGESSLDDLDEESLHGIIQAEGYRMARIGRRDQITSRVVSSHYADEETDRAQIVTTTTNSADRLDLARFSLIVVDEATQASIPATAVPFQLGSKLVLAGDHKQLPPYHSAETASDEVFYPSLFEHILDRFGDDAKTTLRRQYRMHESIANFSNKEFYDGLLLHGEPNRSATISGLQPLVGINISNPESDHGNSRENPSEAEVVVAQVQRSLNAGVDASDVGVITPYTGQKGLVESELASEFDTETAEKIKVQTIDSFQGGQREVIIVSFTVSNDRNNSGFLAFPNEGPRRLNVALTRAKKRLVLVGDWDTLSSIAPHRDTSTSCADLYRRLLDYIHEQGRMVG</sequence>
<evidence type="ECO:0000259" key="6">
    <source>
        <dbReference type="SMART" id="SM00382"/>
    </source>
</evidence>
<keyword evidence="3" id="KW-0378">Hydrolase</keyword>
<protein>
    <submittedName>
        <fullName evidence="7">ATPase AAA</fullName>
    </submittedName>
</protein>
<gene>
    <name evidence="7" type="ORF">Harman_36480</name>
</gene>
<dbReference type="GO" id="GO:0016787">
    <property type="term" value="F:hydrolase activity"/>
    <property type="evidence" value="ECO:0007669"/>
    <property type="project" value="UniProtKB-KW"/>
</dbReference>
<keyword evidence="5" id="KW-0067">ATP-binding</keyword>
<organism evidence="7 8">
    <name type="scientific">Haloarcula mannanilytica</name>
    <dbReference type="NCBI Taxonomy" id="2509225"/>
    <lineage>
        <taxon>Archaea</taxon>
        <taxon>Methanobacteriati</taxon>
        <taxon>Methanobacteriota</taxon>
        <taxon>Stenosarchaea group</taxon>
        <taxon>Halobacteria</taxon>
        <taxon>Halobacteriales</taxon>
        <taxon>Haloarculaceae</taxon>
        <taxon>Haloarcula</taxon>
    </lineage>
</organism>
<dbReference type="EMBL" id="BIXZ01000010">
    <property type="protein sequence ID" value="GCF15713.1"/>
    <property type="molecule type" value="Genomic_DNA"/>
</dbReference>
<dbReference type="Pfam" id="PF13087">
    <property type="entry name" value="AAA_12"/>
    <property type="match status" value="1"/>
</dbReference>
<keyword evidence="4" id="KW-0347">Helicase</keyword>
<dbReference type="SMART" id="SM00382">
    <property type="entry name" value="AAA"/>
    <property type="match status" value="1"/>
</dbReference>